<dbReference type="AlphaFoldDB" id="A0A242A628"/>
<dbReference type="InterPro" id="IPR036662">
    <property type="entry name" value="PTS_EIIA_man-typ_sf"/>
</dbReference>
<evidence type="ECO:0000256" key="4">
    <source>
        <dbReference type="ARBA" id="ARBA00022597"/>
    </source>
</evidence>
<keyword evidence="10" id="KW-1185">Reference proteome</keyword>
<keyword evidence="4" id="KW-0762">Sugar transport</keyword>
<evidence type="ECO:0000256" key="1">
    <source>
        <dbReference type="ARBA" id="ARBA00004496"/>
    </source>
</evidence>
<dbReference type="Proteomes" id="UP000195043">
    <property type="component" value="Unassembled WGS sequence"/>
</dbReference>
<dbReference type="InterPro" id="IPR033887">
    <property type="entry name" value="PTS_IIA_man"/>
</dbReference>
<dbReference type="PROSITE" id="PS51096">
    <property type="entry name" value="PTS_EIIA_TYPE_4"/>
    <property type="match status" value="1"/>
</dbReference>
<dbReference type="PANTHER" id="PTHR33799:SF1">
    <property type="entry name" value="PTS SYSTEM MANNOSE-SPECIFIC EIIAB COMPONENT-RELATED"/>
    <property type="match status" value="1"/>
</dbReference>
<evidence type="ECO:0000259" key="8">
    <source>
        <dbReference type="PROSITE" id="PS51096"/>
    </source>
</evidence>
<dbReference type="GO" id="GO:0016020">
    <property type="term" value="C:membrane"/>
    <property type="evidence" value="ECO:0007669"/>
    <property type="project" value="InterPro"/>
</dbReference>
<evidence type="ECO:0000256" key="7">
    <source>
        <dbReference type="ARBA" id="ARBA00022777"/>
    </source>
</evidence>
<dbReference type="InterPro" id="IPR051471">
    <property type="entry name" value="Bacterial_PTS_sugar_comp"/>
</dbReference>
<dbReference type="GO" id="GO:0005737">
    <property type="term" value="C:cytoplasm"/>
    <property type="evidence" value="ECO:0007669"/>
    <property type="project" value="UniProtKB-SubCell"/>
</dbReference>
<dbReference type="Gene3D" id="3.40.50.510">
    <property type="entry name" value="Phosphotransferase system, mannose-type IIA component"/>
    <property type="match status" value="1"/>
</dbReference>
<comment type="caution">
    <text evidence="9">The sequence shown here is derived from an EMBL/GenBank/DDBJ whole genome shotgun (WGS) entry which is preliminary data.</text>
</comment>
<evidence type="ECO:0000256" key="2">
    <source>
        <dbReference type="ARBA" id="ARBA00022448"/>
    </source>
</evidence>
<keyword evidence="6" id="KW-0598">Phosphotransferase system</keyword>
<evidence type="ECO:0000313" key="9">
    <source>
        <dbReference type="EMBL" id="OTN76350.1"/>
    </source>
</evidence>
<evidence type="ECO:0000256" key="5">
    <source>
        <dbReference type="ARBA" id="ARBA00022679"/>
    </source>
</evidence>
<comment type="subcellular location">
    <subcellularLocation>
        <location evidence="1">Cytoplasm</location>
    </subcellularLocation>
</comment>
<dbReference type="EMBL" id="NGKU01000001">
    <property type="protein sequence ID" value="OTN76350.1"/>
    <property type="molecule type" value="Genomic_DNA"/>
</dbReference>
<dbReference type="GO" id="GO:0009401">
    <property type="term" value="P:phosphoenolpyruvate-dependent sugar phosphotransferase system"/>
    <property type="evidence" value="ECO:0007669"/>
    <property type="project" value="UniProtKB-KW"/>
</dbReference>
<dbReference type="SUPFAM" id="SSF53062">
    <property type="entry name" value="PTS system fructose IIA component-like"/>
    <property type="match status" value="1"/>
</dbReference>
<dbReference type="InterPro" id="IPR004701">
    <property type="entry name" value="PTS_EIIA_man-typ"/>
</dbReference>
<reference evidence="9 10" key="1">
    <citation type="submission" date="2017-05" db="EMBL/GenBank/DDBJ databases">
        <title>The Genome Sequence of Enterococcus sp. 8G7_MSG3316.</title>
        <authorList>
            <consortium name="The Broad Institute Genomics Platform"/>
            <consortium name="The Broad Institute Genomic Center for Infectious Diseases"/>
            <person name="Earl A."/>
            <person name="Manson A."/>
            <person name="Schwartman J."/>
            <person name="Gilmore M."/>
            <person name="Abouelleil A."/>
            <person name="Cao P."/>
            <person name="Chapman S."/>
            <person name="Cusick C."/>
            <person name="Shea T."/>
            <person name="Young S."/>
            <person name="Neafsey D."/>
            <person name="Nusbaum C."/>
            <person name="Birren B."/>
        </authorList>
    </citation>
    <scope>NUCLEOTIDE SEQUENCE [LARGE SCALE GENOMIC DNA]</scope>
    <source>
        <strain evidence="9 10">8G7_MSG3316</strain>
    </source>
</reference>
<name>A0A242A628_9ENTE</name>
<dbReference type="Pfam" id="PF03610">
    <property type="entry name" value="EIIA-man"/>
    <property type="match status" value="1"/>
</dbReference>
<feature type="domain" description="PTS EIIA type-4" evidence="8">
    <location>
        <begin position="4"/>
        <end position="138"/>
    </location>
</feature>
<dbReference type="PANTHER" id="PTHR33799">
    <property type="entry name" value="PTS PERMEASE-RELATED-RELATED"/>
    <property type="match status" value="1"/>
</dbReference>
<evidence type="ECO:0000256" key="3">
    <source>
        <dbReference type="ARBA" id="ARBA00022490"/>
    </source>
</evidence>
<keyword evidence="2" id="KW-0813">Transport</keyword>
<dbReference type="CDD" id="cd00006">
    <property type="entry name" value="PTS_IIA_man"/>
    <property type="match status" value="1"/>
</dbReference>
<protein>
    <recommendedName>
        <fullName evidence="8">PTS EIIA type-4 domain-containing protein</fullName>
    </recommendedName>
</protein>
<keyword evidence="5" id="KW-0808">Transferase</keyword>
<gene>
    <name evidence="9" type="ORF">A5886_001427</name>
</gene>
<keyword evidence="3" id="KW-0963">Cytoplasm</keyword>
<dbReference type="OrthoDB" id="9799827at2"/>
<evidence type="ECO:0000256" key="6">
    <source>
        <dbReference type="ARBA" id="ARBA00022683"/>
    </source>
</evidence>
<sequence>MDNRIGVLLASHGRFAQEALNSLKMILGDIENMGAVALEPGTDLNGFVEIMEDGIRALNTEEGLVIFCDIFGGTPSNAAAMILMKNKEAKYMAYSGLNLGILLEIAHCRNQSISKVEEKVDEVLPLTLKKIELAKSGVKSSELEEEL</sequence>
<accession>A0A242A628</accession>
<dbReference type="RefSeq" id="WP_086274318.1">
    <property type="nucleotide sequence ID" value="NZ_NGKU01000001.1"/>
</dbReference>
<organism evidence="9 10">
    <name type="scientific">Candidatus Enterococcus testudinis</name>
    <dbReference type="NCBI Taxonomy" id="1834191"/>
    <lineage>
        <taxon>Bacteria</taxon>
        <taxon>Bacillati</taxon>
        <taxon>Bacillota</taxon>
        <taxon>Bacilli</taxon>
        <taxon>Lactobacillales</taxon>
        <taxon>Enterococcaceae</taxon>
        <taxon>Enterococcus</taxon>
    </lineage>
</organism>
<dbReference type="STRING" id="1834191.A5886_001427"/>
<dbReference type="GO" id="GO:0016301">
    <property type="term" value="F:kinase activity"/>
    <property type="evidence" value="ECO:0007669"/>
    <property type="project" value="UniProtKB-KW"/>
</dbReference>
<evidence type="ECO:0000313" key="10">
    <source>
        <dbReference type="Proteomes" id="UP000195043"/>
    </source>
</evidence>
<proteinExistence type="predicted"/>
<keyword evidence="7" id="KW-0418">Kinase</keyword>